<organism evidence="1 2">
    <name type="scientific">Qipengyuania pelagi</name>
    <dbReference type="NCBI Taxonomy" id="994320"/>
    <lineage>
        <taxon>Bacteria</taxon>
        <taxon>Pseudomonadati</taxon>
        <taxon>Pseudomonadota</taxon>
        <taxon>Alphaproteobacteria</taxon>
        <taxon>Sphingomonadales</taxon>
        <taxon>Erythrobacteraceae</taxon>
        <taxon>Qipengyuania</taxon>
    </lineage>
</organism>
<dbReference type="InterPro" id="IPR052159">
    <property type="entry name" value="Competence_DNA_uptake"/>
</dbReference>
<sequence length="365" mass="39798">MNPVFDLTIFPAAEGDCLLLSWGGDRDTLHYALIDGGRTGTWKHLKPALGLIASNGRPLELLVLSHIDADHIDGLNRMLDDGSPIAPKRVWFNGFDQLRRLDPPTGFSPSGFAGADRYSMSLADAGWPINADFRGLPVMLETFPERFEIEGLSLKLLSPDRRKLAALKAGWDKWRNGQDDAGTGLAPSGQEPGGFAPAGIRPMPEVLDVDRLCGPSPVDESAPNGSSIAMIAEFGGRRVLFGADAHPDLLEKALAAVAGDEGKVKLDLFKLAHHGSRANLTRAILESLDCSRFAISTNGSRFGHPDPEAIARILKFGGERDGGKTLYFNYASARTRPWNDEGLRQRWNFDCRYPENDEEPLVVSI</sequence>
<accession>A0A844Y8A0</accession>
<dbReference type="Gene3D" id="3.60.15.10">
    <property type="entry name" value="Ribonuclease Z/Hydroxyacylglutathione hydrolase-like"/>
    <property type="match status" value="1"/>
</dbReference>
<dbReference type="PANTHER" id="PTHR30619:SF1">
    <property type="entry name" value="RECOMBINATION PROTEIN 2"/>
    <property type="match status" value="1"/>
</dbReference>
<comment type="caution">
    <text evidence="1">The sequence shown here is derived from an EMBL/GenBank/DDBJ whole genome shotgun (WGS) entry which is preliminary data.</text>
</comment>
<dbReference type="PANTHER" id="PTHR30619">
    <property type="entry name" value="DNA INTERNALIZATION/COMPETENCE PROTEIN COMEC/REC2"/>
    <property type="match status" value="1"/>
</dbReference>
<dbReference type="SUPFAM" id="SSF56281">
    <property type="entry name" value="Metallo-hydrolase/oxidoreductase"/>
    <property type="match status" value="1"/>
</dbReference>
<dbReference type="InterPro" id="IPR036866">
    <property type="entry name" value="RibonucZ/Hydroxyglut_hydro"/>
</dbReference>
<reference evidence="1 2" key="1">
    <citation type="submission" date="2019-12" db="EMBL/GenBank/DDBJ databases">
        <title>Genomic-based taxomic classification of the family Erythrobacteraceae.</title>
        <authorList>
            <person name="Xu L."/>
        </authorList>
    </citation>
    <scope>NUCLEOTIDE SEQUENCE [LARGE SCALE GENOMIC DNA]</scope>
    <source>
        <strain evidence="1 2">JCM 17468</strain>
    </source>
</reference>
<protein>
    <recommendedName>
        <fullName evidence="3">MBL fold metallo-hydrolase</fullName>
    </recommendedName>
</protein>
<evidence type="ECO:0000313" key="1">
    <source>
        <dbReference type="EMBL" id="MXO54365.1"/>
    </source>
</evidence>
<gene>
    <name evidence="1" type="ORF">GRI47_10170</name>
</gene>
<dbReference type="EMBL" id="WTYD01000001">
    <property type="protein sequence ID" value="MXO54365.1"/>
    <property type="molecule type" value="Genomic_DNA"/>
</dbReference>
<dbReference type="RefSeq" id="WP_160661118.1">
    <property type="nucleotide sequence ID" value="NZ_BAABDV010000001.1"/>
</dbReference>
<keyword evidence="2" id="KW-1185">Reference proteome</keyword>
<proteinExistence type="predicted"/>
<name>A0A844Y8A0_9SPHN</name>
<evidence type="ECO:0000313" key="2">
    <source>
        <dbReference type="Proteomes" id="UP000430272"/>
    </source>
</evidence>
<dbReference type="OrthoDB" id="7177610at2"/>
<dbReference type="Proteomes" id="UP000430272">
    <property type="component" value="Unassembled WGS sequence"/>
</dbReference>
<dbReference type="AlphaFoldDB" id="A0A844Y8A0"/>
<evidence type="ECO:0008006" key="3">
    <source>
        <dbReference type="Google" id="ProtNLM"/>
    </source>
</evidence>